<comment type="caution">
    <text evidence="2">The sequence shown here is derived from an EMBL/GenBank/DDBJ whole genome shotgun (WGS) entry which is preliminary data.</text>
</comment>
<evidence type="ECO:0000256" key="1">
    <source>
        <dbReference type="SAM" id="Coils"/>
    </source>
</evidence>
<proteinExistence type="predicted"/>
<dbReference type="PROSITE" id="PS51257">
    <property type="entry name" value="PROKAR_LIPOPROTEIN"/>
    <property type="match status" value="1"/>
</dbReference>
<evidence type="ECO:0000313" key="3">
    <source>
        <dbReference type="Proteomes" id="UP000387223"/>
    </source>
</evidence>
<dbReference type="AlphaFoldDB" id="A0A5M3Q527"/>
<name>A0A5M3Q527_9GAMM</name>
<gene>
    <name evidence="2" type="ORF">MSSD14B_38830</name>
</gene>
<sequence>MKNKLMKSFLISTLIISGCSSVGTSQGLQTNSTQTELETGELVSIENELQGLKNRISKLEARLSVIKGTGDPVTVNDGWKRVKSWRKLEAEMNYESVERILGPAHRIDGGIVANWYYENGGRVTFYRGSVQSWEEPN</sequence>
<keyword evidence="1" id="KW-0175">Coiled coil</keyword>
<protein>
    <recommendedName>
        <fullName evidence="4">Lipoprotein</fullName>
    </recommendedName>
</protein>
<dbReference type="EMBL" id="BGZI01000036">
    <property type="protein sequence ID" value="GBO90215.1"/>
    <property type="molecule type" value="Genomic_DNA"/>
</dbReference>
<evidence type="ECO:0008006" key="4">
    <source>
        <dbReference type="Google" id="ProtNLM"/>
    </source>
</evidence>
<feature type="coiled-coil region" evidence="1">
    <location>
        <begin position="42"/>
        <end position="69"/>
    </location>
</feature>
<dbReference type="RefSeq" id="WP_153637473.1">
    <property type="nucleotide sequence ID" value="NZ_BGZI01000036.1"/>
</dbReference>
<reference evidence="2 3" key="1">
    <citation type="journal article" date="2019" name="J. Gen. Appl. Microbiol.">
        <title>Aerobic degradation of cis-dichloroethene by the marine bacterium Marinobacter salsuginis strain 5N-3.</title>
        <authorList>
            <person name="Inoue Y."/>
            <person name="Fukunaga Y."/>
            <person name="Katsumata H."/>
            <person name="Ohji S."/>
            <person name="Hosoyama A."/>
            <person name="Mori K."/>
            <person name="Ando K."/>
        </authorList>
    </citation>
    <scope>NUCLEOTIDE SEQUENCE [LARGE SCALE GENOMIC DNA]</scope>
    <source>
        <strain evidence="2 3">NBRC 109114</strain>
    </source>
</reference>
<evidence type="ECO:0000313" key="2">
    <source>
        <dbReference type="EMBL" id="GBO90215.1"/>
    </source>
</evidence>
<dbReference type="Proteomes" id="UP000387223">
    <property type="component" value="Unassembled WGS sequence"/>
</dbReference>
<accession>A0A5M3Q527</accession>
<organism evidence="2 3">
    <name type="scientific">Marinobacter salsuginis</name>
    <dbReference type="NCBI Taxonomy" id="418719"/>
    <lineage>
        <taxon>Bacteria</taxon>
        <taxon>Pseudomonadati</taxon>
        <taxon>Pseudomonadota</taxon>
        <taxon>Gammaproteobacteria</taxon>
        <taxon>Pseudomonadales</taxon>
        <taxon>Marinobacteraceae</taxon>
        <taxon>Marinobacter</taxon>
    </lineage>
</organism>